<dbReference type="AlphaFoldDB" id="A0A4R8WRX3"/>
<dbReference type="Pfam" id="PF05239">
    <property type="entry name" value="PRC"/>
    <property type="match status" value="1"/>
</dbReference>
<gene>
    <name evidence="3" type="ORF">E3O19_12160</name>
</gene>
<proteinExistence type="predicted"/>
<accession>A0A4R8WRX3</accession>
<feature type="compositionally biased region" description="Acidic residues" evidence="1">
    <location>
        <begin position="110"/>
        <end position="122"/>
    </location>
</feature>
<dbReference type="SUPFAM" id="SSF50346">
    <property type="entry name" value="PRC-barrel domain"/>
    <property type="match status" value="1"/>
</dbReference>
<dbReference type="GO" id="GO:0030077">
    <property type="term" value="C:plasma membrane light-harvesting complex"/>
    <property type="evidence" value="ECO:0007669"/>
    <property type="project" value="InterPro"/>
</dbReference>
<sequence>MITLERIDDIVVHGGIVVTSDGAKIGSVEQVFLSEASGNPAFVTVRTGLFGMSESFVPLAGAKIDGSRILVAFDRTQIRNGPRIESDRGSITVDEESELYRYYGVPEEELSAEASEAGDPEEFGPAQAVVVEVKDAAPPAAGPPTPPHPDHQPPPHPGSHPHPIHGDGPPPHLLKHVVDGHRSPPPNHHRHPPTP</sequence>
<dbReference type="InterPro" id="IPR011033">
    <property type="entry name" value="PRC_barrel-like_sf"/>
</dbReference>
<dbReference type="GO" id="GO:0019684">
    <property type="term" value="P:photosynthesis, light reaction"/>
    <property type="evidence" value="ECO:0007669"/>
    <property type="project" value="InterPro"/>
</dbReference>
<name>A0A4R8WRX3_9MICO</name>
<dbReference type="OrthoDB" id="3712018at2"/>
<reference evidence="3 4" key="1">
    <citation type="submission" date="2019-03" db="EMBL/GenBank/DDBJ databases">
        <title>Genomics of glacier-inhabiting Cryobacterium strains.</title>
        <authorList>
            <person name="Liu Q."/>
            <person name="Xin Y.-H."/>
        </authorList>
    </citation>
    <scope>NUCLEOTIDE SEQUENCE [LARGE SCALE GENOMIC DNA]</scope>
    <source>
        <strain evidence="3 4">MDT1-3</strain>
    </source>
</reference>
<dbReference type="RefSeq" id="WP_134567953.1">
    <property type="nucleotide sequence ID" value="NZ_SOFP01000054.1"/>
</dbReference>
<feature type="domain" description="PRC-barrel" evidence="2">
    <location>
        <begin position="17"/>
        <end position="75"/>
    </location>
</feature>
<evidence type="ECO:0000256" key="1">
    <source>
        <dbReference type="SAM" id="MobiDB-lite"/>
    </source>
</evidence>
<feature type="region of interest" description="Disordered" evidence="1">
    <location>
        <begin position="110"/>
        <end position="195"/>
    </location>
</feature>
<evidence type="ECO:0000259" key="2">
    <source>
        <dbReference type="Pfam" id="PF05239"/>
    </source>
</evidence>
<keyword evidence="4" id="KW-1185">Reference proteome</keyword>
<dbReference type="Gene3D" id="3.90.50.10">
    <property type="entry name" value="Photosynthetic Reaction Center, subunit H, domain 2"/>
    <property type="match status" value="1"/>
</dbReference>
<evidence type="ECO:0000313" key="3">
    <source>
        <dbReference type="EMBL" id="TFC13223.1"/>
    </source>
</evidence>
<comment type="caution">
    <text evidence="3">The sequence shown here is derived from an EMBL/GenBank/DDBJ whole genome shotgun (WGS) entry which is preliminary data.</text>
</comment>
<dbReference type="InterPro" id="IPR014747">
    <property type="entry name" value="Bac_photo_RC_H_C"/>
</dbReference>
<evidence type="ECO:0000313" key="4">
    <source>
        <dbReference type="Proteomes" id="UP000298412"/>
    </source>
</evidence>
<dbReference type="InterPro" id="IPR027275">
    <property type="entry name" value="PRC-brl_dom"/>
</dbReference>
<organism evidence="3 4">
    <name type="scientific">Cryobacterium algoritolerans</name>
    <dbReference type="NCBI Taxonomy" id="1259184"/>
    <lineage>
        <taxon>Bacteria</taxon>
        <taxon>Bacillati</taxon>
        <taxon>Actinomycetota</taxon>
        <taxon>Actinomycetes</taxon>
        <taxon>Micrococcales</taxon>
        <taxon>Microbacteriaceae</taxon>
        <taxon>Cryobacterium</taxon>
    </lineage>
</organism>
<dbReference type="EMBL" id="SOFP01000054">
    <property type="protein sequence ID" value="TFC13223.1"/>
    <property type="molecule type" value="Genomic_DNA"/>
</dbReference>
<protein>
    <submittedName>
        <fullName evidence="3">PRC-barrel domain containing protein</fullName>
    </submittedName>
</protein>
<dbReference type="Proteomes" id="UP000298412">
    <property type="component" value="Unassembled WGS sequence"/>
</dbReference>